<accession>A0ACB7YC50</accession>
<organism evidence="1 2">
    <name type="scientific">Vaccinium darrowii</name>
    <dbReference type="NCBI Taxonomy" id="229202"/>
    <lineage>
        <taxon>Eukaryota</taxon>
        <taxon>Viridiplantae</taxon>
        <taxon>Streptophyta</taxon>
        <taxon>Embryophyta</taxon>
        <taxon>Tracheophyta</taxon>
        <taxon>Spermatophyta</taxon>
        <taxon>Magnoliopsida</taxon>
        <taxon>eudicotyledons</taxon>
        <taxon>Gunneridae</taxon>
        <taxon>Pentapetalae</taxon>
        <taxon>asterids</taxon>
        <taxon>Ericales</taxon>
        <taxon>Ericaceae</taxon>
        <taxon>Vaccinioideae</taxon>
        <taxon>Vaccinieae</taxon>
        <taxon>Vaccinium</taxon>
    </lineage>
</organism>
<dbReference type="Proteomes" id="UP000828048">
    <property type="component" value="Chromosome 8"/>
</dbReference>
<dbReference type="EMBL" id="CM037158">
    <property type="protein sequence ID" value="KAH7850684.1"/>
    <property type="molecule type" value="Genomic_DNA"/>
</dbReference>
<comment type="caution">
    <text evidence="1">The sequence shown here is derived from an EMBL/GenBank/DDBJ whole genome shotgun (WGS) entry which is preliminary data.</text>
</comment>
<evidence type="ECO:0000313" key="1">
    <source>
        <dbReference type="EMBL" id="KAH7850684.1"/>
    </source>
</evidence>
<gene>
    <name evidence="1" type="ORF">Vadar_001520</name>
</gene>
<keyword evidence="2" id="KW-1185">Reference proteome</keyword>
<reference evidence="1 2" key="1">
    <citation type="journal article" date="2021" name="Hortic Res">
        <title>High-quality reference genome and annotation aids understanding of berry development for evergreen blueberry (Vaccinium darrowii).</title>
        <authorList>
            <person name="Yu J."/>
            <person name="Hulse-Kemp A.M."/>
            <person name="Babiker E."/>
            <person name="Staton M."/>
        </authorList>
    </citation>
    <scope>NUCLEOTIDE SEQUENCE [LARGE SCALE GENOMIC DNA]</scope>
    <source>
        <strain evidence="2">cv. NJ 8807/NJ 8810</strain>
        <tissue evidence="1">Young leaf</tissue>
    </source>
</reference>
<sequence>MEKEASSLQTTTSSLPNPTQLEYHCLFCDNFDSGQALGGHQNAHQFEPRKSKRTRHVRGHPMALQGGLPPRVADHRQFEWDMMVARAGQGMQSEGSRIGPDLHDIGANGHVE</sequence>
<protein>
    <submittedName>
        <fullName evidence="1">Uncharacterized protein</fullName>
    </submittedName>
</protein>
<evidence type="ECO:0000313" key="2">
    <source>
        <dbReference type="Proteomes" id="UP000828048"/>
    </source>
</evidence>
<name>A0ACB7YC50_9ERIC</name>
<proteinExistence type="predicted"/>